<gene>
    <name evidence="11" type="ORF">FSP39_015413</name>
</gene>
<comment type="similarity">
    <text evidence="2">Belongs to the G-protein coupled receptor 1 family.</text>
</comment>
<evidence type="ECO:0000313" key="11">
    <source>
        <dbReference type="EMBL" id="KAK3093416.1"/>
    </source>
</evidence>
<evidence type="ECO:0000256" key="2">
    <source>
        <dbReference type="ARBA" id="ARBA00010663"/>
    </source>
</evidence>
<evidence type="ECO:0000256" key="6">
    <source>
        <dbReference type="ARBA" id="ARBA00023136"/>
    </source>
</evidence>
<proteinExistence type="inferred from homology"/>
<dbReference type="GO" id="GO:0016020">
    <property type="term" value="C:membrane"/>
    <property type="evidence" value="ECO:0007669"/>
    <property type="project" value="UniProtKB-SubCell"/>
</dbReference>
<evidence type="ECO:0000256" key="7">
    <source>
        <dbReference type="ARBA" id="ARBA00023170"/>
    </source>
</evidence>
<keyword evidence="7" id="KW-0675">Receptor</keyword>
<keyword evidence="3 9" id="KW-0812">Transmembrane</keyword>
<dbReference type="PROSITE" id="PS50262">
    <property type="entry name" value="G_PROTEIN_RECEP_F1_2"/>
    <property type="match status" value="1"/>
</dbReference>
<dbReference type="Pfam" id="PF00001">
    <property type="entry name" value="7tm_1"/>
    <property type="match status" value="1"/>
</dbReference>
<feature type="transmembrane region" description="Helical" evidence="9">
    <location>
        <begin position="92"/>
        <end position="110"/>
    </location>
</feature>
<feature type="transmembrane region" description="Helical" evidence="9">
    <location>
        <begin position="56"/>
        <end position="80"/>
    </location>
</feature>
<feature type="transmembrane region" description="Helical" evidence="9">
    <location>
        <begin position="130"/>
        <end position="149"/>
    </location>
</feature>
<organism evidence="11 12">
    <name type="scientific">Pinctada imbricata</name>
    <name type="common">Atlantic pearl-oyster</name>
    <name type="synonym">Pinctada martensii</name>
    <dbReference type="NCBI Taxonomy" id="66713"/>
    <lineage>
        <taxon>Eukaryota</taxon>
        <taxon>Metazoa</taxon>
        <taxon>Spiralia</taxon>
        <taxon>Lophotrochozoa</taxon>
        <taxon>Mollusca</taxon>
        <taxon>Bivalvia</taxon>
        <taxon>Autobranchia</taxon>
        <taxon>Pteriomorphia</taxon>
        <taxon>Pterioida</taxon>
        <taxon>Pterioidea</taxon>
        <taxon>Pteriidae</taxon>
        <taxon>Pinctada</taxon>
    </lineage>
</organism>
<dbReference type="SUPFAM" id="SSF81321">
    <property type="entry name" value="Family A G protein-coupled receptor-like"/>
    <property type="match status" value="1"/>
</dbReference>
<dbReference type="SMART" id="SM01381">
    <property type="entry name" value="7TM_GPCR_Srsx"/>
    <property type="match status" value="1"/>
</dbReference>
<dbReference type="PANTHER" id="PTHR24235:SF29">
    <property type="entry name" value="GH23382P"/>
    <property type="match status" value="1"/>
</dbReference>
<dbReference type="InterPro" id="IPR000611">
    <property type="entry name" value="NPY_rcpt"/>
</dbReference>
<name>A0AA89C3L0_PINIB</name>
<evidence type="ECO:0000256" key="1">
    <source>
        <dbReference type="ARBA" id="ARBA00004141"/>
    </source>
</evidence>
<dbReference type="PRINTS" id="PR01012">
    <property type="entry name" value="NRPEPTIDEYR"/>
</dbReference>
<keyword evidence="6 9" id="KW-0472">Membrane</keyword>
<dbReference type="Gene3D" id="1.20.1070.10">
    <property type="entry name" value="Rhodopsin 7-helix transmembrane proteins"/>
    <property type="match status" value="1"/>
</dbReference>
<evidence type="ECO:0000313" key="12">
    <source>
        <dbReference type="Proteomes" id="UP001186944"/>
    </source>
</evidence>
<evidence type="ECO:0000256" key="4">
    <source>
        <dbReference type="ARBA" id="ARBA00022989"/>
    </source>
</evidence>
<evidence type="ECO:0000256" key="5">
    <source>
        <dbReference type="ARBA" id="ARBA00023040"/>
    </source>
</evidence>
<dbReference type="CDD" id="cd15203">
    <property type="entry name" value="7tmA_NPYR-like"/>
    <property type="match status" value="1"/>
</dbReference>
<sequence length="386" mass="45131">MEMTQEMDWSNMSLCYQAWYFNYSDEFKQLACSLNSTVPVLNLEDLDMLQQSEWRYFLISLYTTVIVLGFLENLLVFLVIAINKQLHTATNIFISTLAVSDIVISVFSLPFQLHYGITNHWAFGSALCHIIYPLFAVPIFVSTLTILMIAGERFILVVFPFRRKMTKRVAMTIVVVIVVISICISSPLIIFTKLQEVNIVVPEMNVHIHKSFCTEAWPSASANRSYTMFVFLVQFFIPYSAICLLYFKIYRVLKSRQLRRKEKRRNYRTTRILLAITVFFTISWLPFQIFSVMLYFSRTSVVKSLGTAYQFTDLLFKIIAMSSACINPFFYGWLNDNFRKEFGIMLGRKMKEFQMRRSGFTTTYNDENENFSIANREKSNKFRSSL</sequence>
<evidence type="ECO:0000256" key="8">
    <source>
        <dbReference type="ARBA" id="ARBA00023224"/>
    </source>
</evidence>
<dbReference type="GO" id="GO:0004983">
    <property type="term" value="F:neuropeptide Y receptor activity"/>
    <property type="evidence" value="ECO:0007669"/>
    <property type="project" value="InterPro"/>
</dbReference>
<accession>A0AA89C3L0</accession>
<keyword evidence="5" id="KW-0297">G-protein coupled receptor</keyword>
<dbReference type="InterPro" id="IPR000276">
    <property type="entry name" value="GPCR_Rhodpsn"/>
</dbReference>
<feature type="transmembrane region" description="Helical" evidence="9">
    <location>
        <begin position="226"/>
        <end position="250"/>
    </location>
</feature>
<comment type="subcellular location">
    <subcellularLocation>
        <location evidence="1">Membrane</location>
        <topology evidence="1">Multi-pass membrane protein</topology>
    </subcellularLocation>
</comment>
<dbReference type="AlphaFoldDB" id="A0AA89C3L0"/>
<feature type="transmembrane region" description="Helical" evidence="9">
    <location>
        <begin position="169"/>
        <end position="191"/>
    </location>
</feature>
<dbReference type="PANTHER" id="PTHR24235">
    <property type="entry name" value="NEUROPEPTIDE Y RECEPTOR"/>
    <property type="match status" value="1"/>
</dbReference>
<protein>
    <recommendedName>
        <fullName evidence="10">G-protein coupled receptors family 1 profile domain-containing protein</fullName>
    </recommendedName>
</protein>
<evidence type="ECO:0000256" key="3">
    <source>
        <dbReference type="ARBA" id="ARBA00022692"/>
    </source>
</evidence>
<evidence type="ECO:0000256" key="9">
    <source>
        <dbReference type="SAM" id="Phobius"/>
    </source>
</evidence>
<keyword evidence="8" id="KW-0807">Transducer</keyword>
<dbReference type="EMBL" id="VSWD01000009">
    <property type="protein sequence ID" value="KAK3093416.1"/>
    <property type="molecule type" value="Genomic_DNA"/>
</dbReference>
<feature type="domain" description="G-protein coupled receptors family 1 profile" evidence="10">
    <location>
        <begin position="72"/>
        <end position="331"/>
    </location>
</feature>
<dbReference type="InterPro" id="IPR017452">
    <property type="entry name" value="GPCR_Rhodpsn_7TM"/>
</dbReference>
<dbReference type="PRINTS" id="PR00237">
    <property type="entry name" value="GPCRRHODOPSN"/>
</dbReference>
<feature type="transmembrane region" description="Helical" evidence="9">
    <location>
        <begin position="271"/>
        <end position="294"/>
    </location>
</feature>
<keyword evidence="12" id="KW-1185">Reference proteome</keyword>
<dbReference type="Proteomes" id="UP001186944">
    <property type="component" value="Unassembled WGS sequence"/>
</dbReference>
<reference evidence="11" key="1">
    <citation type="submission" date="2019-08" db="EMBL/GenBank/DDBJ databases">
        <title>The improved chromosome-level genome for the pearl oyster Pinctada fucata martensii using PacBio sequencing and Hi-C.</title>
        <authorList>
            <person name="Zheng Z."/>
        </authorList>
    </citation>
    <scope>NUCLEOTIDE SEQUENCE</scope>
    <source>
        <strain evidence="11">ZZ-2019</strain>
        <tissue evidence="11">Adductor muscle</tissue>
    </source>
</reference>
<evidence type="ECO:0000259" key="10">
    <source>
        <dbReference type="PROSITE" id="PS50262"/>
    </source>
</evidence>
<keyword evidence="4 9" id="KW-1133">Transmembrane helix</keyword>
<feature type="transmembrane region" description="Helical" evidence="9">
    <location>
        <begin position="314"/>
        <end position="334"/>
    </location>
</feature>
<comment type="caution">
    <text evidence="11">The sequence shown here is derived from an EMBL/GenBank/DDBJ whole genome shotgun (WGS) entry which is preliminary data.</text>
</comment>